<dbReference type="AlphaFoldDB" id="E4RYU8"/>
<gene>
    <name evidence="7" type="ordered locus">Lbys_1637</name>
</gene>
<evidence type="ECO:0000313" key="8">
    <source>
        <dbReference type="Proteomes" id="UP000007435"/>
    </source>
</evidence>
<evidence type="ECO:0000313" key="7">
    <source>
        <dbReference type="EMBL" id="ADQ17345.1"/>
    </source>
</evidence>
<organism evidence="7 8">
    <name type="scientific">Leadbetterella byssophila (strain DSM 17132 / JCM 16389 / KACC 11308 / NBRC 106382 / 4M15)</name>
    <dbReference type="NCBI Taxonomy" id="649349"/>
    <lineage>
        <taxon>Bacteria</taxon>
        <taxon>Pseudomonadati</taxon>
        <taxon>Bacteroidota</taxon>
        <taxon>Cytophagia</taxon>
        <taxon>Cytophagales</taxon>
        <taxon>Leadbetterellaceae</taxon>
        <taxon>Leadbetterella</taxon>
    </lineage>
</organism>
<dbReference type="CDD" id="cd07185">
    <property type="entry name" value="OmpA_C-like"/>
    <property type="match status" value="1"/>
</dbReference>
<dbReference type="KEGG" id="lby:Lbys_1637"/>
<feature type="region of interest" description="Disordered" evidence="5">
    <location>
        <begin position="414"/>
        <end position="444"/>
    </location>
</feature>
<dbReference type="Gene3D" id="3.30.1330.60">
    <property type="entry name" value="OmpA-like domain"/>
    <property type="match status" value="1"/>
</dbReference>
<feature type="domain" description="OmpA-like" evidence="6">
    <location>
        <begin position="329"/>
        <end position="444"/>
    </location>
</feature>
<dbReference type="RefSeq" id="WP_013408394.1">
    <property type="nucleotide sequence ID" value="NC_014655.1"/>
</dbReference>
<dbReference type="InterPro" id="IPR006665">
    <property type="entry name" value="OmpA-like"/>
</dbReference>
<evidence type="ECO:0000256" key="2">
    <source>
        <dbReference type="ARBA" id="ARBA00023136"/>
    </source>
</evidence>
<name>E4RYU8_LEAB4</name>
<evidence type="ECO:0000256" key="5">
    <source>
        <dbReference type="SAM" id="MobiDB-lite"/>
    </source>
</evidence>
<feature type="region of interest" description="Disordered" evidence="5">
    <location>
        <begin position="25"/>
        <end position="104"/>
    </location>
</feature>
<proteinExistence type="predicted"/>
<comment type="subcellular location">
    <subcellularLocation>
        <location evidence="1">Cell outer membrane</location>
    </subcellularLocation>
</comment>
<evidence type="ECO:0000259" key="6">
    <source>
        <dbReference type="PROSITE" id="PS51123"/>
    </source>
</evidence>
<evidence type="ECO:0000256" key="3">
    <source>
        <dbReference type="ARBA" id="ARBA00023237"/>
    </source>
</evidence>
<feature type="compositionally biased region" description="Polar residues" evidence="5">
    <location>
        <begin position="424"/>
        <end position="434"/>
    </location>
</feature>
<feature type="compositionally biased region" description="Basic and acidic residues" evidence="5">
    <location>
        <begin position="25"/>
        <end position="52"/>
    </location>
</feature>
<keyword evidence="2 4" id="KW-0472">Membrane</keyword>
<dbReference type="Pfam" id="PF00691">
    <property type="entry name" value="OmpA"/>
    <property type="match status" value="1"/>
</dbReference>
<evidence type="ECO:0000256" key="4">
    <source>
        <dbReference type="PROSITE-ProRule" id="PRU00473"/>
    </source>
</evidence>
<feature type="compositionally biased region" description="Basic and acidic residues" evidence="5">
    <location>
        <begin position="62"/>
        <end position="86"/>
    </location>
</feature>
<dbReference type="EMBL" id="CP002305">
    <property type="protein sequence ID" value="ADQ17345.1"/>
    <property type="molecule type" value="Genomic_DNA"/>
</dbReference>
<dbReference type="GO" id="GO:0009279">
    <property type="term" value="C:cell outer membrane"/>
    <property type="evidence" value="ECO:0007669"/>
    <property type="project" value="UniProtKB-SubCell"/>
</dbReference>
<dbReference type="InterPro" id="IPR050330">
    <property type="entry name" value="Bact_OuterMem_StrucFunc"/>
</dbReference>
<protein>
    <submittedName>
        <fullName evidence="7">OmpA/MotB domain protein</fullName>
    </submittedName>
</protein>
<dbReference type="PANTHER" id="PTHR30329">
    <property type="entry name" value="STATOR ELEMENT OF FLAGELLAR MOTOR COMPLEX"/>
    <property type="match status" value="1"/>
</dbReference>
<reference key="1">
    <citation type="submission" date="2010-11" db="EMBL/GenBank/DDBJ databases">
        <title>The complete genome of Leadbetterella byssophila DSM 17132.</title>
        <authorList>
            <consortium name="US DOE Joint Genome Institute (JGI-PGF)"/>
            <person name="Lucas S."/>
            <person name="Copeland A."/>
            <person name="Lapidus A."/>
            <person name="Glavina del Rio T."/>
            <person name="Dalin E."/>
            <person name="Tice H."/>
            <person name="Bruce D."/>
            <person name="Goodwin L."/>
            <person name="Pitluck S."/>
            <person name="Kyrpides N."/>
            <person name="Mavromatis K."/>
            <person name="Ivanova N."/>
            <person name="Teshima H."/>
            <person name="Brettin T."/>
            <person name="Detter J.C."/>
            <person name="Han C."/>
            <person name="Tapia R."/>
            <person name="Land M."/>
            <person name="Hauser L."/>
            <person name="Markowitz V."/>
            <person name="Cheng J.-F."/>
            <person name="Hugenholtz P."/>
            <person name="Woyke T."/>
            <person name="Wu D."/>
            <person name="Tindall B."/>
            <person name="Pomrenke H.G."/>
            <person name="Brambilla E."/>
            <person name="Klenk H.-P."/>
            <person name="Eisen J.A."/>
        </authorList>
    </citation>
    <scope>NUCLEOTIDE SEQUENCE [LARGE SCALE GENOMIC DNA]</scope>
    <source>
        <strain>DSM 17132</strain>
    </source>
</reference>
<dbReference type="OrthoDB" id="9800869at2"/>
<dbReference type="HOGENOM" id="CLU_034534_1_0_10"/>
<dbReference type="Proteomes" id="UP000007435">
    <property type="component" value="Chromosome"/>
</dbReference>
<keyword evidence="8" id="KW-1185">Reference proteome</keyword>
<dbReference type="PROSITE" id="PS51123">
    <property type="entry name" value="OMPA_2"/>
    <property type="match status" value="1"/>
</dbReference>
<dbReference type="PANTHER" id="PTHR30329:SF21">
    <property type="entry name" value="LIPOPROTEIN YIAD-RELATED"/>
    <property type="match status" value="1"/>
</dbReference>
<dbReference type="InterPro" id="IPR006664">
    <property type="entry name" value="OMP_bac"/>
</dbReference>
<reference evidence="7 8" key="2">
    <citation type="journal article" date="2011" name="Stand. Genomic Sci.">
        <title>Complete genome sequence of Leadbetterella byssophila type strain (4M15).</title>
        <authorList>
            <person name="Abt B."/>
            <person name="Teshima H."/>
            <person name="Lucas S."/>
            <person name="Lapidus A."/>
            <person name="Del Rio T.G."/>
            <person name="Nolan M."/>
            <person name="Tice H."/>
            <person name="Cheng J.F."/>
            <person name="Pitluck S."/>
            <person name="Liolios K."/>
            <person name="Pagani I."/>
            <person name="Ivanova N."/>
            <person name="Mavromatis K."/>
            <person name="Pati A."/>
            <person name="Tapia R."/>
            <person name="Han C."/>
            <person name="Goodwin L."/>
            <person name="Chen A."/>
            <person name="Palaniappan K."/>
            <person name="Land M."/>
            <person name="Hauser L."/>
            <person name="Chang Y.J."/>
            <person name="Jeffries C.D."/>
            <person name="Rohde M."/>
            <person name="Goker M."/>
            <person name="Tindall B.J."/>
            <person name="Detter J.C."/>
            <person name="Woyke T."/>
            <person name="Bristow J."/>
            <person name="Eisen J.A."/>
            <person name="Markowitz V."/>
            <person name="Hugenholtz P."/>
            <person name="Klenk H.P."/>
            <person name="Kyrpides N.C."/>
        </authorList>
    </citation>
    <scope>NUCLEOTIDE SEQUENCE [LARGE SCALE GENOMIC DNA]</scope>
    <source>
        <strain evidence="8">DSM 17132 / JCM 16389 / KACC 11308 / NBRC 106382 / 4M15</strain>
    </source>
</reference>
<dbReference type="eggNOG" id="COG2885">
    <property type="taxonomic scope" value="Bacteria"/>
</dbReference>
<dbReference type="STRING" id="649349.Lbys_1637"/>
<sequence>MRSKILILLLLSWSLGFGQIIDPKETAKRKAEDRTNRGIDRTLDKGLDKVEEGIGSIFKKKNKEEKPKEDKKSSTKKDKNSPKETETIEEDAENSADTKKSAPAKASLQSYTKFDFIPGEKVIGSEDFMQDAVGDFPAKWNSNGSGEISTIHGVQGHWLALSSKGVFYPEFIEDLPENTTIEFDMAVSDDFSEMQSGLKVFMVKKDARNTLFDQFFSTDAQATVIIHPYGASNGGYSKFIAFDKNGQPLVDNQAALTNWKASEINRISIWKQKTRYRMYINETKIWDIPRAIDPTVQYQLLFATYPWTGSIYISNLRVAAGAPDTRNKLITEGKFVTRGITFDVNSDKIKPESYGVIKEIATVLQENSGIRVKIVGHTDSDGDDKSNLTLSQKRAASVKNFLTSEFKIDAERLETEGKGESEPSEPNTTPQGKANNRRVEFIKL</sequence>
<keyword evidence="3" id="KW-0998">Cell outer membrane</keyword>
<dbReference type="SUPFAM" id="SSF103088">
    <property type="entry name" value="OmpA-like"/>
    <property type="match status" value="1"/>
</dbReference>
<accession>E4RYU8</accession>
<dbReference type="PRINTS" id="PR01021">
    <property type="entry name" value="OMPADOMAIN"/>
</dbReference>
<evidence type="ECO:0000256" key="1">
    <source>
        <dbReference type="ARBA" id="ARBA00004442"/>
    </source>
</evidence>
<dbReference type="InterPro" id="IPR036737">
    <property type="entry name" value="OmpA-like_sf"/>
</dbReference>